<protein>
    <submittedName>
        <fullName evidence="1">Uncharacterized protein</fullName>
    </submittedName>
</protein>
<evidence type="ECO:0000313" key="1">
    <source>
        <dbReference type="EMBL" id="KAL3957377.1"/>
    </source>
</evidence>
<comment type="caution">
    <text evidence="1">The sequence shown here is derived from an EMBL/GenBank/DDBJ whole genome shotgun (WGS) entry which is preliminary data.</text>
</comment>
<keyword evidence="2" id="KW-1185">Reference proteome</keyword>
<name>A0ACC4DNE4_PURLI</name>
<reference evidence="1" key="1">
    <citation type="submission" date="2024-12" db="EMBL/GenBank/DDBJ databases">
        <title>Comparative genomics and development of molecular markers within Purpureocillium lilacinum and among Purpureocillium species.</title>
        <authorList>
            <person name="Yeh Z.-Y."/>
            <person name="Ni N.-T."/>
            <person name="Lo P.-H."/>
            <person name="Mushyakhwo K."/>
            <person name="Lin C.-F."/>
            <person name="Nai Y.-S."/>
        </authorList>
    </citation>
    <scope>NUCLEOTIDE SEQUENCE</scope>
    <source>
        <strain evidence="1">NCHU-NPUST-175</strain>
    </source>
</reference>
<dbReference type="Proteomes" id="UP001638806">
    <property type="component" value="Unassembled WGS sequence"/>
</dbReference>
<gene>
    <name evidence="1" type="ORF">ACCO45_007955</name>
</gene>
<dbReference type="EMBL" id="JBGNUJ010000007">
    <property type="protein sequence ID" value="KAL3957377.1"/>
    <property type="molecule type" value="Genomic_DNA"/>
</dbReference>
<proteinExistence type="predicted"/>
<sequence length="234" mass="24903">MPLPPRPSPGLEAVGGGHSLEPGQDDVINCVRDCSLEPERSDETTGRDQVSWGRSVNQGQPAAVVTGSLVGFMGEKGTFPEQAAPLCAYVRPGSRLSTATPPSPYGPRWPSSELPSDPNSSSKYSWLHPDRWPHGSGHTCASSPRNRPRTGTPQGPVSSGSHMPLAGSAEPQDWNWPLLVRTRSHAQECVYGTRLLRGCVSTAGRSLSGQQAGPERNRVPTRPSGGVMPSWPAI</sequence>
<evidence type="ECO:0000313" key="2">
    <source>
        <dbReference type="Proteomes" id="UP001638806"/>
    </source>
</evidence>
<accession>A0ACC4DNE4</accession>
<organism evidence="1 2">
    <name type="scientific">Purpureocillium lilacinum</name>
    <name type="common">Paecilomyces lilacinus</name>
    <dbReference type="NCBI Taxonomy" id="33203"/>
    <lineage>
        <taxon>Eukaryota</taxon>
        <taxon>Fungi</taxon>
        <taxon>Dikarya</taxon>
        <taxon>Ascomycota</taxon>
        <taxon>Pezizomycotina</taxon>
        <taxon>Sordariomycetes</taxon>
        <taxon>Hypocreomycetidae</taxon>
        <taxon>Hypocreales</taxon>
        <taxon>Ophiocordycipitaceae</taxon>
        <taxon>Purpureocillium</taxon>
    </lineage>
</organism>